<dbReference type="SMART" id="SM00065">
    <property type="entry name" value="GAF"/>
    <property type="match status" value="2"/>
</dbReference>
<keyword evidence="5" id="KW-1185">Reference proteome</keyword>
<dbReference type="CDD" id="cd00130">
    <property type="entry name" value="PAS"/>
    <property type="match status" value="1"/>
</dbReference>
<dbReference type="SMART" id="SM00091">
    <property type="entry name" value="PAS"/>
    <property type="match status" value="1"/>
</dbReference>
<dbReference type="NCBIfam" id="TIGR00229">
    <property type="entry name" value="sensory_box"/>
    <property type="match status" value="1"/>
</dbReference>
<protein>
    <submittedName>
        <fullName evidence="4">PAS fold family</fullName>
    </submittedName>
</protein>
<dbReference type="Pfam" id="PF00990">
    <property type="entry name" value="GGDEF"/>
    <property type="match status" value="1"/>
</dbReference>
<feature type="domain" description="PAC" evidence="2">
    <location>
        <begin position="358"/>
        <end position="411"/>
    </location>
</feature>
<proteinExistence type="predicted"/>
<dbReference type="InterPro" id="IPR035965">
    <property type="entry name" value="PAS-like_dom_sf"/>
</dbReference>
<dbReference type="SUPFAM" id="SSF55785">
    <property type="entry name" value="PYP-like sensor domain (PAS domain)"/>
    <property type="match status" value="1"/>
</dbReference>
<dbReference type="InterPro" id="IPR003018">
    <property type="entry name" value="GAF"/>
</dbReference>
<dbReference type="Gene3D" id="3.30.450.40">
    <property type="match status" value="2"/>
</dbReference>
<dbReference type="InterPro" id="IPR000160">
    <property type="entry name" value="GGDEF_dom"/>
</dbReference>
<feature type="domain" description="PAS" evidence="1">
    <location>
        <begin position="283"/>
        <end position="354"/>
    </location>
</feature>
<dbReference type="GO" id="GO:0043709">
    <property type="term" value="P:cell adhesion involved in single-species biofilm formation"/>
    <property type="evidence" value="ECO:0007669"/>
    <property type="project" value="TreeGrafter"/>
</dbReference>
<dbReference type="FunFam" id="3.30.70.270:FF:000001">
    <property type="entry name" value="Diguanylate cyclase domain protein"/>
    <property type="match status" value="1"/>
</dbReference>
<dbReference type="CDD" id="cd01949">
    <property type="entry name" value="GGDEF"/>
    <property type="match status" value="1"/>
</dbReference>
<dbReference type="InterPro" id="IPR013656">
    <property type="entry name" value="PAS_4"/>
</dbReference>
<dbReference type="SUPFAM" id="SSF55781">
    <property type="entry name" value="GAF domain-like"/>
    <property type="match status" value="2"/>
</dbReference>
<dbReference type="InterPro" id="IPR000700">
    <property type="entry name" value="PAS-assoc_C"/>
</dbReference>
<dbReference type="PANTHER" id="PTHR45138">
    <property type="entry name" value="REGULATORY COMPONENTS OF SENSORY TRANSDUCTION SYSTEM"/>
    <property type="match status" value="1"/>
</dbReference>
<dbReference type="AlphaFoldDB" id="A0A0S6VYX5"/>
<dbReference type="Pfam" id="PF13185">
    <property type="entry name" value="GAF_2"/>
    <property type="match status" value="1"/>
</dbReference>
<dbReference type="InterPro" id="IPR000014">
    <property type="entry name" value="PAS"/>
</dbReference>
<dbReference type="PANTHER" id="PTHR45138:SF9">
    <property type="entry name" value="DIGUANYLATE CYCLASE DGCM-RELATED"/>
    <property type="match status" value="1"/>
</dbReference>
<organism evidence="4">
    <name type="scientific">Candidatus Moduliflexus flocculans</name>
    <dbReference type="NCBI Taxonomy" id="1499966"/>
    <lineage>
        <taxon>Bacteria</taxon>
        <taxon>Candidatus Moduliflexota</taxon>
        <taxon>Candidatus Moduliflexia</taxon>
        <taxon>Candidatus Moduliflexales</taxon>
        <taxon>Candidatus Moduliflexaceae</taxon>
    </lineage>
</organism>
<reference evidence="4" key="1">
    <citation type="journal article" date="2015" name="PeerJ">
        <title>First genomic representation of candidate bacterial phylum KSB3 points to enhanced environmental sensing as a trigger of wastewater bulking.</title>
        <authorList>
            <person name="Sekiguchi Y."/>
            <person name="Ohashi A."/>
            <person name="Parks D.H."/>
            <person name="Yamauchi T."/>
            <person name="Tyson G.W."/>
            <person name="Hugenholtz P."/>
        </authorList>
    </citation>
    <scope>NUCLEOTIDE SEQUENCE [LARGE SCALE GENOMIC DNA]</scope>
</reference>
<dbReference type="GO" id="GO:1902201">
    <property type="term" value="P:negative regulation of bacterial-type flagellum-dependent cell motility"/>
    <property type="evidence" value="ECO:0007669"/>
    <property type="project" value="TreeGrafter"/>
</dbReference>
<evidence type="ECO:0000313" key="4">
    <source>
        <dbReference type="EMBL" id="GAK50238.1"/>
    </source>
</evidence>
<dbReference type="EMBL" id="DF820456">
    <property type="protein sequence ID" value="GAK50238.1"/>
    <property type="molecule type" value="Genomic_DNA"/>
</dbReference>
<dbReference type="PROSITE" id="PS50112">
    <property type="entry name" value="PAS"/>
    <property type="match status" value="1"/>
</dbReference>
<name>A0A0S6VYX5_9BACT</name>
<dbReference type="SMART" id="SM00267">
    <property type="entry name" value="GGDEF"/>
    <property type="match status" value="1"/>
</dbReference>
<dbReference type="Proteomes" id="UP000030700">
    <property type="component" value="Unassembled WGS sequence"/>
</dbReference>
<gene>
    <name evidence="4" type="ORF">U14_01465</name>
</gene>
<dbReference type="PROSITE" id="PS50887">
    <property type="entry name" value="GGDEF"/>
    <property type="match status" value="1"/>
</dbReference>
<dbReference type="Gene3D" id="3.30.70.270">
    <property type="match status" value="1"/>
</dbReference>
<dbReference type="GO" id="GO:0052621">
    <property type="term" value="F:diguanylate cyclase activity"/>
    <property type="evidence" value="ECO:0007669"/>
    <property type="project" value="TreeGrafter"/>
</dbReference>
<dbReference type="Pfam" id="PF08448">
    <property type="entry name" value="PAS_4"/>
    <property type="match status" value="1"/>
</dbReference>
<dbReference type="InterPro" id="IPR029016">
    <property type="entry name" value="GAF-like_dom_sf"/>
</dbReference>
<evidence type="ECO:0000259" key="2">
    <source>
        <dbReference type="PROSITE" id="PS50113"/>
    </source>
</evidence>
<feature type="domain" description="GGDEF" evidence="3">
    <location>
        <begin position="611"/>
        <end position="744"/>
    </location>
</feature>
<evidence type="ECO:0000313" key="5">
    <source>
        <dbReference type="Proteomes" id="UP000030700"/>
    </source>
</evidence>
<dbReference type="InterPro" id="IPR043128">
    <property type="entry name" value="Rev_trsase/Diguanyl_cyclase"/>
</dbReference>
<sequence>MLSFFAGTFFCCALIAIQEALLGVPVILRSLPWCFIFGGGLGVLLYRRHLQQLQSSRPFEALEGQVEEQAAELDSIHQQLAMLHEIGHSMTASSHLNDVLHTVTHSAAELLKTDTVILLLRDEHDQKLYLRGAYGLSGAKLRNASQYVNAYVSEHVAQSGQPIIANDLPNDSRFPLPSSLQDSLLACVSVPLRIADRIIGTLDAYSKTRRYAFSTTHIRLLEMLAAQSAIAIENARLYERVAQANTDLERRVEERTEALMLANDQLAVEIEERRRVEISLAKERNLLRTLIDHLPDSIYVKNLQGKFLTANPVTAHVMNVAHSNELLGKTDFDFYPPDVARVFHDEEQQIMQSGEARINQEVPLTYRSEETQGWLLSSKIPFRDNEGKIAGIVGIGHDITEQKRIQEMLQRHNQELELLNQMYEMLHACQSEPETYTVLASICQQFFPGDAGGLLLIDCGHDTLHLAQSWGEFPREISPTARQGFFQVLTHDAITLQNPPLPAHSLYQDIFSFGHPCLCVPIIAHQEKIGVLVVFDPQATAQTMISGIALTEKLTLMARIVAQYALSLANLRLREKLRLESIRDALTGLYNRRYMENVLEQEQHRLKRRPAPLSIVMLDIDHFKRFNDTHGHDAGDVVLKELGRFLKIQIRSDDIACRYGGEEFMLILTNAALDVAHVRAEYILTELRKLNIHYHDHDFSLTASIGVASFPEHGQQLTDIIKAADNALYSAKASGRNQVVIAPR</sequence>
<dbReference type="InterPro" id="IPR050469">
    <property type="entry name" value="Diguanylate_Cyclase"/>
</dbReference>
<dbReference type="PROSITE" id="PS50113">
    <property type="entry name" value="PAC"/>
    <property type="match status" value="1"/>
</dbReference>
<evidence type="ECO:0000259" key="1">
    <source>
        <dbReference type="PROSITE" id="PS50112"/>
    </source>
</evidence>
<dbReference type="STRING" id="1499966.U14_01465"/>
<dbReference type="InterPro" id="IPR029787">
    <property type="entry name" value="Nucleotide_cyclase"/>
</dbReference>
<dbReference type="NCBIfam" id="TIGR00254">
    <property type="entry name" value="GGDEF"/>
    <property type="match status" value="1"/>
</dbReference>
<dbReference type="GO" id="GO:0005886">
    <property type="term" value="C:plasma membrane"/>
    <property type="evidence" value="ECO:0007669"/>
    <property type="project" value="TreeGrafter"/>
</dbReference>
<dbReference type="Gene3D" id="3.30.450.20">
    <property type="entry name" value="PAS domain"/>
    <property type="match status" value="1"/>
</dbReference>
<evidence type="ECO:0000259" key="3">
    <source>
        <dbReference type="PROSITE" id="PS50887"/>
    </source>
</evidence>
<accession>A0A0S6VYX5</accession>
<dbReference type="HOGENOM" id="CLU_373276_0_0_0"/>
<dbReference type="SUPFAM" id="SSF55073">
    <property type="entry name" value="Nucleotide cyclase"/>
    <property type="match status" value="1"/>
</dbReference>